<keyword evidence="2" id="KW-0963">Cytoplasm</keyword>
<accession>A0ABY8ATY2</accession>
<name>A0ABY8ATY2_9GAMM</name>
<reference evidence="3 4" key="1">
    <citation type="submission" date="2023-02" db="EMBL/GenBank/DDBJ databases">
        <title>Genome Sequence of L. cardiaca H63T.</title>
        <authorList>
            <person name="Lopez A.E."/>
            <person name="Cianciotto N.P."/>
        </authorList>
    </citation>
    <scope>NUCLEOTIDE SEQUENCE [LARGE SCALE GENOMIC DNA]</scope>
    <source>
        <strain evidence="3 4">H63</strain>
    </source>
</reference>
<evidence type="ECO:0000313" key="3">
    <source>
        <dbReference type="EMBL" id="WED44145.1"/>
    </source>
</evidence>
<dbReference type="HAMAP" id="MF_01805">
    <property type="entry name" value="ScpA"/>
    <property type="match status" value="1"/>
</dbReference>
<dbReference type="Pfam" id="PF02616">
    <property type="entry name" value="SMC_ScpA"/>
    <property type="match status" value="1"/>
</dbReference>
<dbReference type="RefSeq" id="WP_275089962.1">
    <property type="nucleotide sequence ID" value="NZ_CP119078.1"/>
</dbReference>
<dbReference type="PANTHER" id="PTHR33969">
    <property type="entry name" value="SEGREGATION AND CONDENSATION PROTEIN A"/>
    <property type="match status" value="1"/>
</dbReference>
<organism evidence="3 4">
    <name type="scientific">Legionella cardiaca</name>
    <dbReference type="NCBI Taxonomy" id="1071983"/>
    <lineage>
        <taxon>Bacteria</taxon>
        <taxon>Pseudomonadati</taxon>
        <taxon>Pseudomonadota</taxon>
        <taxon>Gammaproteobacteria</taxon>
        <taxon>Legionellales</taxon>
        <taxon>Legionellaceae</taxon>
        <taxon>Legionella</taxon>
    </lineage>
</organism>
<keyword evidence="2" id="KW-0131">Cell cycle</keyword>
<evidence type="ECO:0000313" key="4">
    <source>
        <dbReference type="Proteomes" id="UP001222087"/>
    </source>
</evidence>
<protein>
    <recommendedName>
        <fullName evidence="1 2">Segregation and condensation protein A</fullName>
    </recommendedName>
</protein>
<gene>
    <name evidence="2" type="primary">scpA</name>
    <name evidence="3" type="ORF">PXX05_04990</name>
</gene>
<evidence type="ECO:0000256" key="1">
    <source>
        <dbReference type="ARBA" id="ARBA00044777"/>
    </source>
</evidence>
<comment type="similarity">
    <text evidence="2">Belongs to the ScpA family.</text>
</comment>
<dbReference type="Proteomes" id="UP001222087">
    <property type="component" value="Chromosome"/>
</dbReference>
<dbReference type="Gene3D" id="6.10.250.2410">
    <property type="match status" value="1"/>
</dbReference>
<keyword evidence="2" id="KW-0159">Chromosome partition</keyword>
<evidence type="ECO:0000256" key="2">
    <source>
        <dbReference type="HAMAP-Rule" id="MF_01805"/>
    </source>
</evidence>
<comment type="subcellular location">
    <subcellularLocation>
        <location evidence="2">Cytoplasm</location>
    </subcellularLocation>
    <text evidence="2">Associated with two foci at the outer edges of the nucleoid region in young cells, and at four foci within both cell halves in older cells.</text>
</comment>
<dbReference type="InterPro" id="IPR003768">
    <property type="entry name" value="ScpA"/>
</dbReference>
<keyword evidence="4" id="KW-1185">Reference proteome</keyword>
<comment type="subunit">
    <text evidence="2">Component of a cohesin-like complex composed of ScpA, ScpB and the Smc homodimer, in which ScpA and ScpB bind to the head domain of Smc. The presence of the three proteins is required for the association of the complex with DNA.</text>
</comment>
<comment type="function">
    <text evidence="2">Participates in chromosomal partition during cell division. May act via the formation of a condensin-like complex containing Smc and ScpB that pull DNA away from mid-cell into both cell halves.</text>
</comment>
<dbReference type="PANTHER" id="PTHR33969:SF2">
    <property type="entry name" value="SEGREGATION AND CONDENSATION PROTEIN A"/>
    <property type="match status" value="1"/>
</dbReference>
<dbReference type="EMBL" id="CP119078">
    <property type="protein sequence ID" value="WED44145.1"/>
    <property type="molecule type" value="Genomic_DNA"/>
</dbReference>
<keyword evidence="2" id="KW-0132">Cell division</keyword>
<sequence>MNVLLPESTEPAAVLAIVAGQPFTEVPGDLFIPPDALEVLLDSFSGPLDLLLYLIRKQNIDILDIPIALITQQYMQYIHLMEEHRLELAAEYLVMAAMLAEIKSRLLLPPAPQSEDEIEEDPRAALVRKLQEYEQMKNAAVSLDNLPRCERDVFWFSIVSEKIESPVLHPDVELNVLTEVMRDLMKRQSHLSRHQITREPLSVRERMAFVLERLHQEKNLSFEQLFKREEGRMGLAVTLLAILELARQSLLIITQASAFTFIHLQAAHHE</sequence>
<proteinExistence type="inferred from homology"/>